<sequence length="1027" mass="110971">MIPHLSPGPETVPLHAAFCAELRARGFAGDLSLSRADRTVLATDNSIYQLTPQAVAYPRDRDDLVRIARLLAEDRFEEVRIAPRGGGTGTNGQSLTDGLVVDLSRHMNRILAIDPEARTVRVEAGVVKDQLNAALEPYGLFFAPELSTSNRATIGGMISTDACGQGSCLYGKTRDHVRALTTILSDGTVWHSEPLDAAGLAAVQARPDRAGTIHREVDRIQRENAALIDATFPPLNRCLTGYDLAHIRRADGRFDLNAVLCGSEGTLGFLAEATLAVLPLPSHVALVNLRYASFDAALRDARALSRLAPASIETVDSKVLALAQGDPIWDGVAAFFPEDAGERARGVNLVEFVGDSEAAVAGALARLTAMLDERGPAAGRRGYTVARAEAEVGRIWTMRKKAVGLLGNQKGEARPIAFVEDTAVPPENLADFIAEFRAALDRRNLDYGMFGHVDAGVLHVRPTIDMKAPGAEALVRAVTEEVVGLTQKYGGLLWGEHGKGVRSEFSPRFFGPLYPALQAVKAAFDPLNQFNPGKVAVPEGGALLTIDGVPTKGGHDRAIPAEVRAAYDEALHCNGNGACFTYDPDEAMCPSWKGTRERRHSPKGRAHLMREWLRRLAAEGFDPLAESRAFRARPAWLGFPARLAATLTRRDDDFSHEVHEAMAGCLACKSCTGQCPIKVDVPTFRAKFLELYHGRYLRPLRHHAIAALEPLAPWLARAPRLVNAAMGLGMAKSVGLVHAPKLSGLDFGRELALRGVALADAEVLARLSPAERRSHVVVVQDAFTSHYDTPVLLALLDLLIRLGVRPWLAPYRPNGKPLHVHGFLGRFAQVAARNADDLGRLAATGVALVGLDPSMTLTYRSEYKQALPGQELLQVLLVQEWLAAWLDVSDSEADGEPYWLLPHCTERATALPALAAWSTVFRAFGLRLAVLPSGCCGMAGTYGHEAENRATSERIYGLGWARPVAEHGRTDRLLADGYSCRSQVKIIDGVRLPHPVEILRDHVLTEILAPASPTGSSLSLPALAMSI</sequence>
<dbReference type="InterPro" id="IPR016169">
    <property type="entry name" value="FAD-bd_PCMH_sub2"/>
</dbReference>
<evidence type="ECO:0000256" key="3">
    <source>
        <dbReference type="ARBA" id="ARBA00022630"/>
    </source>
</evidence>
<comment type="cofactor">
    <cofactor evidence="1">
        <name>FAD</name>
        <dbReference type="ChEBI" id="CHEBI:57692"/>
    </cofactor>
</comment>
<name>A0A0J6UYW9_9HYPH</name>
<keyword evidence="7" id="KW-0408">Iron</keyword>
<comment type="similarity">
    <text evidence="11">In the N-terminal section; belongs to the FAD-binding oxidoreductase/transferase type 4 family.</text>
</comment>
<keyword evidence="2" id="KW-0004">4Fe-4S</keyword>
<keyword evidence="3" id="KW-0285">Flavoprotein</keyword>
<dbReference type="InterPro" id="IPR017900">
    <property type="entry name" value="4Fe4S_Fe_S_CS"/>
</dbReference>
<evidence type="ECO:0000256" key="5">
    <source>
        <dbReference type="ARBA" id="ARBA00022827"/>
    </source>
</evidence>
<keyword evidence="15" id="KW-1185">Reference proteome</keyword>
<evidence type="ECO:0000256" key="7">
    <source>
        <dbReference type="ARBA" id="ARBA00023004"/>
    </source>
</evidence>
<dbReference type="SUPFAM" id="SSF56176">
    <property type="entry name" value="FAD-binding/transporter-associated domain-like"/>
    <property type="match status" value="1"/>
</dbReference>
<dbReference type="PATRIC" id="fig|1187852.3.peg.3375"/>
<dbReference type="PANTHER" id="PTHR11748:SF119">
    <property type="entry name" value="D-2-HYDROXYGLUTARATE DEHYDROGENASE"/>
    <property type="match status" value="1"/>
</dbReference>
<evidence type="ECO:0000313" key="15">
    <source>
        <dbReference type="Proteomes" id="UP000036449"/>
    </source>
</evidence>
<feature type="domain" description="FAD-binding PCMH-type" evidence="13">
    <location>
        <begin position="48"/>
        <end position="280"/>
    </location>
</feature>
<dbReference type="Gene3D" id="3.30.465.10">
    <property type="match status" value="1"/>
</dbReference>
<dbReference type="PROSITE" id="PS51387">
    <property type="entry name" value="FAD_PCMH"/>
    <property type="match status" value="1"/>
</dbReference>
<dbReference type="GO" id="GO:0051990">
    <property type="term" value="F:(R)-2-hydroxyglutarate dehydrogenase activity"/>
    <property type="evidence" value="ECO:0007669"/>
    <property type="project" value="UniProtKB-EC"/>
</dbReference>
<accession>A0A0J6UYW9</accession>
<dbReference type="Pfam" id="PF02913">
    <property type="entry name" value="FAD-oxidase_C"/>
    <property type="match status" value="1"/>
</dbReference>
<evidence type="ECO:0000259" key="13">
    <source>
        <dbReference type="PROSITE" id="PS51387"/>
    </source>
</evidence>
<keyword evidence="8" id="KW-0411">Iron-sulfur</keyword>
<dbReference type="FunFam" id="3.30.70.2740:FF:000003">
    <property type="entry name" value="Oxidoreductase, FAD-binding, putative"/>
    <property type="match status" value="1"/>
</dbReference>
<evidence type="ECO:0000256" key="6">
    <source>
        <dbReference type="ARBA" id="ARBA00023002"/>
    </source>
</evidence>
<dbReference type="InterPro" id="IPR016164">
    <property type="entry name" value="FAD-linked_Oxase-like_C"/>
</dbReference>
<evidence type="ECO:0000313" key="14">
    <source>
        <dbReference type="EMBL" id="KMO31596.1"/>
    </source>
</evidence>
<dbReference type="InterPro" id="IPR004113">
    <property type="entry name" value="FAD-bd_oxidored_4_C"/>
</dbReference>
<evidence type="ECO:0000256" key="1">
    <source>
        <dbReference type="ARBA" id="ARBA00001974"/>
    </source>
</evidence>
<dbReference type="OrthoDB" id="9811557at2"/>
<dbReference type="GO" id="GO:0008720">
    <property type="term" value="F:D-lactate dehydrogenase (NAD+) activity"/>
    <property type="evidence" value="ECO:0007669"/>
    <property type="project" value="TreeGrafter"/>
</dbReference>
<comment type="catalytic activity">
    <reaction evidence="10">
        <text>(R)-2-hydroxyglutarate + A = 2-oxoglutarate + AH2</text>
        <dbReference type="Rhea" id="RHEA:38295"/>
        <dbReference type="ChEBI" id="CHEBI:13193"/>
        <dbReference type="ChEBI" id="CHEBI:15801"/>
        <dbReference type="ChEBI" id="CHEBI:16810"/>
        <dbReference type="ChEBI" id="CHEBI:17499"/>
        <dbReference type="EC" id="1.1.99.39"/>
    </reaction>
    <physiologicalReaction direction="left-to-right" evidence="10">
        <dbReference type="Rhea" id="RHEA:38296"/>
    </physiologicalReaction>
</comment>
<comment type="caution">
    <text evidence="14">The sequence shown here is derived from an EMBL/GenBank/DDBJ whole genome shotgun (WGS) entry which is preliminary data.</text>
</comment>
<dbReference type="Pfam" id="PF01565">
    <property type="entry name" value="FAD_binding_4"/>
    <property type="match status" value="1"/>
</dbReference>
<evidence type="ECO:0000256" key="9">
    <source>
        <dbReference type="ARBA" id="ARBA00039003"/>
    </source>
</evidence>
<gene>
    <name evidence="14" type="ORF">VQ03_26890</name>
</gene>
<dbReference type="InterPro" id="IPR006094">
    <property type="entry name" value="Oxid_FAD_bind_N"/>
</dbReference>
<proteinExistence type="inferred from homology"/>
<dbReference type="GO" id="GO:0046872">
    <property type="term" value="F:metal ion binding"/>
    <property type="evidence" value="ECO:0007669"/>
    <property type="project" value="UniProtKB-KW"/>
</dbReference>
<organism evidence="14 15">
    <name type="scientific">Methylobacterium tarhaniae</name>
    <dbReference type="NCBI Taxonomy" id="1187852"/>
    <lineage>
        <taxon>Bacteria</taxon>
        <taxon>Pseudomonadati</taxon>
        <taxon>Pseudomonadota</taxon>
        <taxon>Alphaproteobacteria</taxon>
        <taxon>Hyphomicrobiales</taxon>
        <taxon>Methylobacteriaceae</taxon>
        <taxon>Methylobacterium</taxon>
    </lineage>
</organism>
<dbReference type="PANTHER" id="PTHR11748">
    <property type="entry name" value="D-LACTATE DEHYDROGENASE"/>
    <property type="match status" value="1"/>
</dbReference>
<dbReference type="GO" id="GO:0004458">
    <property type="term" value="F:D-lactate dehydrogenase (cytochrome) activity"/>
    <property type="evidence" value="ECO:0007669"/>
    <property type="project" value="TreeGrafter"/>
</dbReference>
<evidence type="ECO:0000256" key="10">
    <source>
        <dbReference type="ARBA" id="ARBA00051291"/>
    </source>
</evidence>
<dbReference type="InterPro" id="IPR016166">
    <property type="entry name" value="FAD-bd_PCMH"/>
</dbReference>
<keyword evidence="4" id="KW-0479">Metal-binding</keyword>
<evidence type="ECO:0000256" key="4">
    <source>
        <dbReference type="ARBA" id="ARBA00022723"/>
    </source>
</evidence>
<dbReference type="SUPFAM" id="SSF46548">
    <property type="entry name" value="alpha-helical ferredoxin"/>
    <property type="match status" value="1"/>
</dbReference>
<dbReference type="Gene3D" id="3.30.70.2740">
    <property type="match status" value="1"/>
</dbReference>
<evidence type="ECO:0000256" key="2">
    <source>
        <dbReference type="ARBA" id="ARBA00022485"/>
    </source>
</evidence>
<evidence type="ECO:0000256" key="11">
    <source>
        <dbReference type="ARBA" id="ARBA00060924"/>
    </source>
</evidence>
<dbReference type="GO" id="GO:0071949">
    <property type="term" value="F:FAD binding"/>
    <property type="evidence" value="ECO:0007669"/>
    <property type="project" value="InterPro"/>
</dbReference>
<dbReference type="EMBL" id="LABZ01000240">
    <property type="protein sequence ID" value="KMO31596.1"/>
    <property type="molecule type" value="Genomic_DNA"/>
</dbReference>
<evidence type="ECO:0000256" key="12">
    <source>
        <dbReference type="ARBA" id="ARBA00067680"/>
    </source>
</evidence>
<reference evidence="14 15" key="1">
    <citation type="submission" date="2015-03" db="EMBL/GenBank/DDBJ databases">
        <title>Genome sequencing of Methylobacterium tarhaniae DSM 25844.</title>
        <authorList>
            <person name="Chaudhry V."/>
            <person name="Patil P.B."/>
        </authorList>
    </citation>
    <scope>NUCLEOTIDE SEQUENCE [LARGE SCALE GENOMIC DNA]</scope>
    <source>
        <strain evidence="14 15">DSM 25844</strain>
    </source>
</reference>
<keyword evidence="6" id="KW-0560">Oxidoreductase</keyword>
<dbReference type="SUPFAM" id="SSF55103">
    <property type="entry name" value="FAD-linked oxidases, C-terminal domain"/>
    <property type="match status" value="1"/>
</dbReference>
<keyword evidence="5" id="KW-0274">FAD</keyword>
<dbReference type="EC" id="1.1.99.39" evidence="9"/>
<dbReference type="RefSeq" id="WP_048453979.1">
    <property type="nucleotide sequence ID" value="NZ_LABZ01000240.1"/>
</dbReference>
<dbReference type="PROSITE" id="PS00198">
    <property type="entry name" value="4FE4S_FER_1"/>
    <property type="match status" value="1"/>
</dbReference>
<dbReference type="InterPro" id="IPR036318">
    <property type="entry name" value="FAD-bd_PCMH-like_sf"/>
</dbReference>
<evidence type="ECO:0000256" key="8">
    <source>
        <dbReference type="ARBA" id="ARBA00023014"/>
    </source>
</evidence>
<dbReference type="GO" id="GO:1903457">
    <property type="term" value="P:lactate catabolic process"/>
    <property type="evidence" value="ECO:0007669"/>
    <property type="project" value="TreeGrafter"/>
</dbReference>
<dbReference type="GO" id="GO:0051539">
    <property type="term" value="F:4 iron, 4 sulfur cluster binding"/>
    <property type="evidence" value="ECO:0007669"/>
    <property type="project" value="UniProtKB-KW"/>
</dbReference>
<protein>
    <recommendedName>
        <fullName evidence="12">D-2-hydroxyglutarate dehydrogenase</fullName>
        <ecNumber evidence="9">1.1.99.39</ecNumber>
    </recommendedName>
</protein>
<dbReference type="AlphaFoldDB" id="A0A0J6UYW9"/>
<dbReference type="Proteomes" id="UP000036449">
    <property type="component" value="Unassembled WGS sequence"/>
</dbReference>